<reference evidence="2" key="1">
    <citation type="submission" date="2025-08" db="UniProtKB">
        <authorList>
            <consortium name="RefSeq"/>
        </authorList>
    </citation>
    <scope>IDENTIFICATION</scope>
    <source>
        <strain evidence="2">Tuebingen</strain>
        <tissue evidence="2">Fibroblasts and whole tissue</tissue>
    </source>
</reference>
<dbReference type="RefSeq" id="XP_073786780.1">
    <property type="nucleotide sequence ID" value="XM_073930679.1"/>
</dbReference>
<dbReference type="Proteomes" id="UP000000437">
    <property type="component" value="Chromosome 19"/>
</dbReference>
<gene>
    <name evidence="2" type="primary">clasp2</name>
    <name evidence="2" type="synonym">zgc:77279</name>
</gene>
<evidence type="ECO:0000313" key="1">
    <source>
        <dbReference type="Proteomes" id="UP000000437"/>
    </source>
</evidence>
<accession>A0AC58HXT7</accession>
<protein>
    <submittedName>
        <fullName evidence="2">CLIP-associating protein 2 isoform X10</fullName>
    </submittedName>
</protein>
<keyword evidence="1" id="KW-1185">Reference proteome</keyword>
<organism evidence="1 2">
    <name type="scientific">Danio rerio</name>
    <name type="common">Zebrafish</name>
    <name type="synonym">Brachydanio rerio</name>
    <dbReference type="NCBI Taxonomy" id="7955"/>
    <lineage>
        <taxon>Eukaryota</taxon>
        <taxon>Metazoa</taxon>
        <taxon>Chordata</taxon>
        <taxon>Craniata</taxon>
        <taxon>Vertebrata</taxon>
        <taxon>Euteleostomi</taxon>
        <taxon>Actinopterygii</taxon>
        <taxon>Neopterygii</taxon>
        <taxon>Teleostei</taxon>
        <taxon>Ostariophysi</taxon>
        <taxon>Cypriniformes</taxon>
        <taxon>Danionidae</taxon>
        <taxon>Danioninae</taxon>
        <taxon>Danio</taxon>
    </lineage>
</organism>
<evidence type="ECO:0000313" key="2">
    <source>
        <dbReference type="RefSeq" id="XP_073786780.1"/>
    </source>
</evidence>
<proteinExistence type="predicted"/>
<sequence>MEENDNMDYFYQQVLQKDVTRRLQVGPELIDYLSDPQRSLDVEQDKPRLDKTIDELTGWVNSSNFKVALLGIDIVSAFVDRLTDRFRGYIGTVVPALVDRLGDAKDQVRDQAQGLILKLMDQTATPMYVWERLFPGFKHKNFRSREGICFCVVSTLNAYGAQPLSLSKFVPHLCSLTGDQNPQVREAAITALVEVYRHVGERVRADLIKRDLPSARLQTILSRFDEVLNSGNMALSLSQDRSFDDDDSVDGSRPSSAQAAFKVPKVPKKPAESASSSRRPSATGAAKSGASKEGAGAVDEEDFIKAFTDVPTVQIYSTRDLEDNLNKIREVLSDDKHDWDHRANALKKIRSLLVAGATDYDCFYQHLRLLDGAFKLSAKDLRSQVVREACITVAYLSTLLGNKFDHGAEGIVPVLFNLIPNCAKVMATSGTAAIRIIIRHTHVPRLIPLIASNCTSKSVAVRRRCYEFLDLLLQEWQTHSLERHAAVLVESIKKGIRDADAEARVEARKAYWGLRAHFPGEAESLYNSLESSYQRTLQSCLKSSGSVASLPQSDRSSSSSQESLNRPLSKWSAAPGRVPAGSKSSGSPASLQRSRSDVDVNAAAGAKARHSGQAGGAGRVTTGLTPGSYASLDDASDKDGRLRTKQTLSTASSVGSSQVDSRGRTRSKMASQSQPGSRSGSPGRVLASTALSTLSTGAQRVSAAPGSHRRSRIPRSQGCSRDSSPTRLSVAPSNISHIYNGSKGARGSRIPRPSVSQGCSREASRESSRDTSPVRSFTPLASRHYSRSTGALHAPDAFGAAGSGLGMSQSSRLSSSVSAMRVLNTGSDVEEALADALQKKPARRRYDTYGMYSDDDANSDASSACSERSYSSRNGSIPTYMRQTEDVAEVLNRCASANWSERKEGLMGLQALLKNHRTLSRVELKRLCEIFTRMFADPHSKVFSMFLETLVDFIAVHKEDLQDWLFVLLTQLLKKMGADLLGSVQAKVQKALDVTRESFPNDLQFTILMRFTVDQTQTPNLKVKVAILKYIETLTLQMEPQDFVNTGETRLAVSRIITWTTEPKSSDVRKAAQSVLISLFQLNTPEFTMLLGALPKTFQDGATKLLQNHLRNTGNTAQASIGSPLTRHTPRSPASWSSPLTSPTNTSQNTPSPSAFDYDTENMNSEEIYSSLRGVSQAIQNFSVRSQEDMTEPPRKREGDGGEETVDSGRTALDNKTSLLNTMPLLSSSPRPSRDYQPVNYSDSSFGSSSFNKSLKDADQEESLTDDSGVDQSEVVAELLKELSNHSERVEERKAALCELMRLIRETQLHVWDEHFKTILLLLLETLGDGEHVIRALALRVLKEILNRQPWRFKNYAELTIMKALEAHKDPHKEVVRAAEEAASMLATSISPDQCIKVLCPIIQSADYPINLAAIKMLTKVIDRLPKEGLIQMLPEIVPGLIQGYDNSESSVRKACVFCLVAIYAVIGEDLKPHLSQLSGSKLKLLNLYIKRAQSGSSGSDQSSDVGGQGL</sequence>
<name>A0AC58HXT7_DANRE</name>